<feature type="compositionally biased region" description="Polar residues" evidence="1">
    <location>
        <begin position="1"/>
        <end position="13"/>
    </location>
</feature>
<dbReference type="VEuPathDB" id="FungiDB:PV08_05557"/>
<evidence type="ECO:0000256" key="1">
    <source>
        <dbReference type="SAM" id="MobiDB-lite"/>
    </source>
</evidence>
<dbReference type="RefSeq" id="XP_016235727.1">
    <property type="nucleotide sequence ID" value="XM_016379900.1"/>
</dbReference>
<dbReference type="AlphaFoldDB" id="A0A0D1YKM3"/>
<dbReference type="Proteomes" id="UP000053328">
    <property type="component" value="Unassembled WGS sequence"/>
</dbReference>
<dbReference type="OrthoDB" id="4155399at2759"/>
<evidence type="ECO:0000313" key="3">
    <source>
        <dbReference type="Proteomes" id="UP000053328"/>
    </source>
</evidence>
<gene>
    <name evidence="2" type="ORF">PV08_05557</name>
</gene>
<feature type="region of interest" description="Disordered" evidence="1">
    <location>
        <begin position="55"/>
        <end position="89"/>
    </location>
</feature>
<protein>
    <submittedName>
        <fullName evidence="2">Uncharacterized protein</fullName>
    </submittedName>
</protein>
<name>A0A0D1YKM3_9EURO</name>
<dbReference type="HOGENOM" id="CLU_075341_0_0_1"/>
<reference evidence="2 3" key="1">
    <citation type="submission" date="2015-01" db="EMBL/GenBank/DDBJ databases">
        <title>The Genome Sequence of Exophiala spinifera CBS89968.</title>
        <authorList>
            <consortium name="The Broad Institute Genomics Platform"/>
            <person name="Cuomo C."/>
            <person name="de Hoog S."/>
            <person name="Gorbushina A."/>
            <person name="Stielow B."/>
            <person name="Teixiera M."/>
            <person name="Abouelleil A."/>
            <person name="Chapman S.B."/>
            <person name="Priest M."/>
            <person name="Young S.K."/>
            <person name="Wortman J."/>
            <person name="Nusbaum C."/>
            <person name="Birren B."/>
        </authorList>
    </citation>
    <scope>NUCLEOTIDE SEQUENCE [LARGE SCALE GENOMIC DNA]</scope>
    <source>
        <strain evidence="2 3">CBS 89968</strain>
    </source>
</reference>
<feature type="compositionally biased region" description="Low complexity" evidence="1">
    <location>
        <begin position="19"/>
        <end position="37"/>
    </location>
</feature>
<organism evidence="2 3">
    <name type="scientific">Exophiala spinifera</name>
    <dbReference type="NCBI Taxonomy" id="91928"/>
    <lineage>
        <taxon>Eukaryota</taxon>
        <taxon>Fungi</taxon>
        <taxon>Dikarya</taxon>
        <taxon>Ascomycota</taxon>
        <taxon>Pezizomycotina</taxon>
        <taxon>Eurotiomycetes</taxon>
        <taxon>Chaetothyriomycetidae</taxon>
        <taxon>Chaetothyriales</taxon>
        <taxon>Herpotrichiellaceae</taxon>
        <taxon>Exophiala</taxon>
    </lineage>
</organism>
<feature type="region of interest" description="Disordered" evidence="1">
    <location>
        <begin position="149"/>
        <end position="171"/>
    </location>
</feature>
<proteinExistence type="predicted"/>
<evidence type="ECO:0000313" key="2">
    <source>
        <dbReference type="EMBL" id="KIW15511.1"/>
    </source>
</evidence>
<sequence>MSSSGNDFFSNVRSKWRQSRSSFRLSATSSTTNLTTSRPDLELWEGIPVEYHPVERAASRPPSGHYGTYRPLPGPPPRPRTTSPASKFRPILRIDTGNEPYIKRKEYRRRSDQYFSAAVQEQNSQLHYHDQQVQDRRRSLSVEIAAALPPEHLDPPPPYSPHLGPSRQYSHNQIRPHSYHADQEFPVLRPYDPQDYVSTTSLSHSTHHPSDVRRASMEIPTIEAQEPTPVSPMNSLDQQYLELRSRGPSVTIDSLLAHPMLQR</sequence>
<accession>A0A0D1YKM3</accession>
<dbReference type="EMBL" id="KN847495">
    <property type="protein sequence ID" value="KIW15511.1"/>
    <property type="molecule type" value="Genomic_DNA"/>
</dbReference>
<dbReference type="GeneID" id="27332640"/>
<feature type="region of interest" description="Disordered" evidence="1">
    <location>
        <begin position="1"/>
        <end position="39"/>
    </location>
</feature>
<keyword evidence="3" id="KW-1185">Reference proteome</keyword>